<keyword evidence="2" id="KW-0539">Nucleus</keyword>
<keyword evidence="6" id="KW-1185">Reference proteome</keyword>
<feature type="compositionally biased region" description="Low complexity" evidence="4">
    <location>
        <begin position="116"/>
        <end position="148"/>
    </location>
</feature>
<dbReference type="AlphaFoldDB" id="A0AAX4K657"/>
<dbReference type="GO" id="GO:0000390">
    <property type="term" value="P:spliceosomal complex disassembly"/>
    <property type="evidence" value="ECO:0007669"/>
    <property type="project" value="InterPro"/>
</dbReference>
<dbReference type="GeneID" id="91098687"/>
<feature type="compositionally biased region" description="Low complexity" evidence="4">
    <location>
        <begin position="79"/>
        <end position="95"/>
    </location>
</feature>
<name>A0AAX4K657_9TREE</name>
<dbReference type="Pfam" id="PF15458">
    <property type="entry name" value="NTR2"/>
    <property type="match status" value="1"/>
</dbReference>
<feature type="compositionally biased region" description="Basic residues" evidence="4">
    <location>
        <begin position="1"/>
        <end position="12"/>
    </location>
</feature>
<gene>
    <name evidence="5" type="ORF">L201_008019</name>
</gene>
<dbReference type="PANTHER" id="PTHR12214">
    <property type="entry name" value="GC-RICH SEQUENCE DNA-BINDING FACTOR"/>
    <property type="match status" value="1"/>
</dbReference>
<reference evidence="5 6" key="1">
    <citation type="submission" date="2024-01" db="EMBL/GenBank/DDBJ databases">
        <title>Comparative genomics of Cryptococcus and Kwoniella reveals pathogenesis evolution and contrasting modes of karyotype evolution via chromosome fusion or intercentromeric recombination.</title>
        <authorList>
            <person name="Coelho M.A."/>
            <person name="David-Palma M."/>
            <person name="Shea T."/>
            <person name="Bowers K."/>
            <person name="McGinley-Smith S."/>
            <person name="Mohammad A.W."/>
            <person name="Gnirke A."/>
            <person name="Yurkov A.M."/>
            <person name="Nowrousian M."/>
            <person name="Sun S."/>
            <person name="Cuomo C.A."/>
            <person name="Heitman J."/>
        </authorList>
    </citation>
    <scope>NUCLEOTIDE SEQUENCE [LARGE SCALE GENOMIC DNA]</scope>
    <source>
        <strain evidence="5 6">CBS 6074</strain>
    </source>
</reference>
<accession>A0AAX4K657</accession>
<feature type="compositionally biased region" description="Basic and acidic residues" evidence="4">
    <location>
        <begin position="484"/>
        <end position="493"/>
    </location>
</feature>
<dbReference type="InterPro" id="IPR012890">
    <property type="entry name" value="GCFC2-like"/>
</dbReference>
<feature type="compositionally biased region" description="Acidic residues" evidence="4">
    <location>
        <begin position="265"/>
        <end position="278"/>
    </location>
</feature>
<evidence type="ECO:0000256" key="3">
    <source>
        <dbReference type="SAM" id="Coils"/>
    </source>
</evidence>
<dbReference type="Proteomes" id="UP001355207">
    <property type="component" value="Chromosome 11"/>
</dbReference>
<feature type="compositionally biased region" description="Acidic residues" evidence="4">
    <location>
        <begin position="177"/>
        <end position="186"/>
    </location>
</feature>
<organism evidence="5 6">
    <name type="scientific">Kwoniella dendrophila CBS 6074</name>
    <dbReference type="NCBI Taxonomy" id="1295534"/>
    <lineage>
        <taxon>Eukaryota</taxon>
        <taxon>Fungi</taxon>
        <taxon>Dikarya</taxon>
        <taxon>Basidiomycota</taxon>
        <taxon>Agaricomycotina</taxon>
        <taxon>Tremellomycetes</taxon>
        <taxon>Tremellales</taxon>
        <taxon>Cryptococcaceae</taxon>
        <taxon>Kwoniella</taxon>
    </lineage>
</organism>
<dbReference type="PANTHER" id="PTHR12214:SF0">
    <property type="entry name" value="LD29489P"/>
    <property type="match status" value="1"/>
</dbReference>
<dbReference type="GO" id="GO:0071008">
    <property type="term" value="C:U2-type post-mRNA release spliceosomal complex"/>
    <property type="evidence" value="ECO:0007669"/>
    <property type="project" value="InterPro"/>
</dbReference>
<protein>
    <recommendedName>
        <fullName evidence="7">GC-rich sequence DNA-binding factor</fullName>
    </recommendedName>
</protein>
<evidence type="ECO:0000256" key="4">
    <source>
        <dbReference type="SAM" id="MobiDB-lite"/>
    </source>
</evidence>
<evidence type="ECO:0000256" key="2">
    <source>
        <dbReference type="ARBA" id="ARBA00023242"/>
    </source>
</evidence>
<dbReference type="RefSeq" id="XP_066079817.1">
    <property type="nucleotide sequence ID" value="XM_066223720.1"/>
</dbReference>
<feature type="region of interest" description="Disordered" evidence="4">
    <location>
        <begin position="249"/>
        <end position="285"/>
    </location>
</feature>
<feature type="compositionally biased region" description="Polar residues" evidence="4">
    <location>
        <begin position="20"/>
        <end position="43"/>
    </location>
</feature>
<feature type="region of interest" description="Disordered" evidence="4">
    <location>
        <begin position="484"/>
        <end position="541"/>
    </location>
</feature>
<proteinExistence type="predicted"/>
<feature type="coiled-coil region" evidence="3">
    <location>
        <begin position="387"/>
        <end position="414"/>
    </location>
</feature>
<sequence>MFIKRAKSRPSLRARDSDLPESSTGSPLAKNSVTAEDGISTSAVEGADISMDIEQDESSGSIMERKKAQKKEKRKDLLSGKSKSKSGGSRLSFGGDNDEDNGEGSSNSTPFKPKKSLLSQSMKLSNYGSSPSSPSNTSIVNIPSSTNNGNGSGIYSREYLSELKASTPTRAPRTTEIEDADDEDSSEGLSRIARDKYSSSIIEDTTAGIPDTAAIAAAKAKRQALLESSKHGGKEEDYISLGGGKLAIYDDSNNGPHPESRLMREDDEQGDGDEDMAEYTEANDKLYLGREANKAAARRLKGEIGEMIAEREAEDEDDEETLEWERAQAQRAGRWEDEKPEKVVKQGYKAAPIPAARPIPTISSAQSRLAKSLAELELTKTTNEHNLETVARDLASLEQEERELRQEVEKVEGKREWVEEFRNWVEMLGSFLEEKFPKLEKIETDSIAHLKERASLVNTRRSGDDSDDLALFLGVAKSDEQQDIKDEFGRSVESEAGPSSSRRRIRRDERVSRRTKRRIKDTRKVNEEEGYSTDSSLAEGDQEDYQVAQTHLEKRVHALLDDVKAEDFRDPEKGLAVRFGGWRKRYEEEYVNAFGGLALVQSWEFWARGEMVGWEPLRSSKTLDSFTWLHSLHHYSHPPIPKTGIPEEDDMDLDDEPPLGPEGDLVATMVSTAVVPLLTKAFEAGAYDPYSVGQTRRAVDLVDVVREMMGKDSKKYTTLLKAVLGVYHEHLLSLSSTISSTLSPGSIPPPAFDPASRTSMERYVNRRIKLIKNIALWKREAPQETRELVIRLVGEVLRPIFSKTWDGGGREMAAKVLVAATGLLSPDLVGWLQQGPGSRW</sequence>
<keyword evidence="3" id="KW-0175">Coiled coil</keyword>
<dbReference type="InterPro" id="IPR028211">
    <property type="entry name" value="Ntr2"/>
</dbReference>
<evidence type="ECO:0000313" key="5">
    <source>
        <dbReference type="EMBL" id="WWC93055.1"/>
    </source>
</evidence>
<dbReference type="GO" id="GO:0003677">
    <property type="term" value="F:DNA binding"/>
    <property type="evidence" value="ECO:0007669"/>
    <property type="project" value="InterPro"/>
</dbReference>
<feature type="region of interest" description="Disordered" evidence="4">
    <location>
        <begin position="1"/>
        <end position="197"/>
    </location>
</feature>
<evidence type="ECO:0008006" key="7">
    <source>
        <dbReference type="Google" id="ProtNLM"/>
    </source>
</evidence>
<dbReference type="EMBL" id="CP144108">
    <property type="protein sequence ID" value="WWC93055.1"/>
    <property type="molecule type" value="Genomic_DNA"/>
</dbReference>
<comment type="subcellular location">
    <subcellularLocation>
        <location evidence="1">Nucleus</location>
    </subcellularLocation>
</comment>
<evidence type="ECO:0000313" key="6">
    <source>
        <dbReference type="Proteomes" id="UP001355207"/>
    </source>
</evidence>
<evidence type="ECO:0000256" key="1">
    <source>
        <dbReference type="ARBA" id="ARBA00004123"/>
    </source>
</evidence>